<feature type="compositionally biased region" description="Polar residues" evidence="1">
    <location>
        <begin position="238"/>
        <end position="257"/>
    </location>
</feature>
<organism evidence="3 4">
    <name type="scientific">Acanthamoeba castellanii (strain ATCC 30010 / Neff)</name>
    <dbReference type="NCBI Taxonomy" id="1257118"/>
    <lineage>
        <taxon>Eukaryota</taxon>
        <taxon>Amoebozoa</taxon>
        <taxon>Discosea</taxon>
        <taxon>Longamoebia</taxon>
        <taxon>Centramoebida</taxon>
        <taxon>Acanthamoebidae</taxon>
        <taxon>Acanthamoeba</taxon>
    </lineage>
</organism>
<feature type="region of interest" description="Disordered" evidence="1">
    <location>
        <begin position="234"/>
        <end position="269"/>
    </location>
</feature>
<feature type="chain" id="PRO_5003990428" evidence="2">
    <location>
        <begin position="20"/>
        <end position="395"/>
    </location>
</feature>
<dbReference type="OrthoDB" id="79426at2759"/>
<evidence type="ECO:0000313" key="3">
    <source>
        <dbReference type="EMBL" id="ELR16717.1"/>
    </source>
</evidence>
<gene>
    <name evidence="3" type="ORF">ACA1_090150</name>
</gene>
<evidence type="ECO:0000256" key="1">
    <source>
        <dbReference type="SAM" id="MobiDB-lite"/>
    </source>
</evidence>
<dbReference type="RefSeq" id="XP_004338730.1">
    <property type="nucleotide sequence ID" value="XM_004338682.1"/>
</dbReference>
<keyword evidence="4" id="KW-1185">Reference proteome</keyword>
<dbReference type="PANTHER" id="PTHR40743">
    <property type="entry name" value="NUCLEOTIDE-DIPHOSPHO-SUGAR TRANSFERASE CONTAINING PROTEIN"/>
    <property type="match status" value="1"/>
</dbReference>
<feature type="signal peptide" evidence="2">
    <location>
        <begin position="1"/>
        <end position="19"/>
    </location>
</feature>
<proteinExistence type="predicted"/>
<dbReference type="Proteomes" id="UP000011083">
    <property type="component" value="Unassembled WGS sequence"/>
</dbReference>
<dbReference type="EMBL" id="KB007985">
    <property type="protein sequence ID" value="ELR16717.1"/>
    <property type="molecule type" value="Genomic_DNA"/>
</dbReference>
<name>L8GUW3_ACACF</name>
<dbReference type="GeneID" id="14917258"/>
<dbReference type="AlphaFoldDB" id="L8GUW3"/>
<keyword evidence="2" id="KW-0732">Signal</keyword>
<protein>
    <submittedName>
        <fullName evidence="3">Uncharacterized protein</fullName>
    </submittedName>
</protein>
<evidence type="ECO:0000256" key="2">
    <source>
        <dbReference type="SAM" id="SignalP"/>
    </source>
</evidence>
<dbReference type="KEGG" id="acan:ACA1_090150"/>
<accession>L8GUW3</accession>
<dbReference type="VEuPathDB" id="AmoebaDB:ACA1_090150"/>
<evidence type="ECO:0000313" key="4">
    <source>
        <dbReference type="Proteomes" id="UP000011083"/>
    </source>
</evidence>
<reference evidence="3 4" key="1">
    <citation type="journal article" date="2013" name="Genome Biol.">
        <title>Genome of Acanthamoeba castellanii highlights extensive lateral gene transfer and early evolution of tyrosine kinase signaling.</title>
        <authorList>
            <person name="Clarke M."/>
            <person name="Lohan A.J."/>
            <person name="Liu B."/>
            <person name="Lagkouvardos I."/>
            <person name="Roy S."/>
            <person name="Zafar N."/>
            <person name="Bertelli C."/>
            <person name="Schilde C."/>
            <person name="Kianianmomeni A."/>
            <person name="Burglin T.R."/>
            <person name="Frech C."/>
            <person name="Turcotte B."/>
            <person name="Kopec K.O."/>
            <person name="Synnott J.M."/>
            <person name="Choo C."/>
            <person name="Paponov I."/>
            <person name="Finkler A."/>
            <person name="Soon Heng Tan C."/>
            <person name="Hutchins A.P."/>
            <person name="Weinmeier T."/>
            <person name="Rattei T."/>
            <person name="Chu J.S."/>
            <person name="Gimenez G."/>
            <person name="Irimia M."/>
            <person name="Rigden D.J."/>
            <person name="Fitzpatrick D.A."/>
            <person name="Lorenzo-Morales J."/>
            <person name="Bateman A."/>
            <person name="Chiu C.H."/>
            <person name="Tang P."/>
            <person name="Hegemann P."/>
            <person name="Fromm H."/>
            <person name="Raoult D."/>
            <person name="Greub G."/>
            <person name="Miranda-Saavedra D."/>
            <person name="Chen N."/>
            <person name="Nash P."/>
            <person name="Ginger M.L."/>
            <person name="Horn M."/>
            <person name="Schaap P."/>
            <person name="Caler L."/>
            <person name="Loftus B."/>
        </authorList>
    </citation>
    <scope>NUCLEOTIDE SEQUENCE [LARGE SCALE GENOMIC DNA]</scope>
    <source>
        <strain evidence="3 4">Neff</strain>
    </source>
</reference>
<dbReference type="PANTHER" id="PTHR40743:SF1">
    <property type="entry name" value="POSSIBLE GLYCOSYLTRANSFERASE"/>
    <property type="match status" value="1"/>
</dbReference>
<sequence length="395" mass="44553">MLLLALVVLSAVLFCMVKTMQNNEAWEAEDAEVWGRRPPSQRHALHNAAQDKAAAAKKMSEADRQAEGRWFRRVRDVRGECRGQVHLVMQFPVLAAVDFRQEQKEVVVDEHLEMDARRRLYNHLAYVNSLPPVHRERRQAEYAETLRRNVANPYVKEIHLLMEREADKAFIVSQGVHDPCGKLKFVFLGKYLTYHDAIQYADEHLKGEMAMIMNCDVFLGEGFGALTRDHFHVGAKPHNSSSSEPVAATSGDQQKATAGSADEEPGQQQQHGFKVYALSRYELTSPFCVEKKNEHCLARADISSLDAFLFLSPLPFNFSANVAELAIKQNTWGAENALVEAMREKGAVLKNPCHLLQLGHMHCDGKFRPNQGTYQGKAKIEVSDKLGRVGRAYEL</sequence>